<feature type="domain" description="ABC transmembrane type-1" evidence="5">
    <location>
        <begin position="27"/>
        <end position="80"/>
    </location>
</feature>
<evidence type="ECO:0000256" key="3">
    <source>
        <dbReference type="ARBA" id="ARBA00023136"/>
    </source>
</evidence>
<dbReference type="InterPro" id="IPR011527">
    <property type="entry name" value="ABC1_TM_dom"/>
</dbReference>
<evidence type="ECO:0000259" key="5">
    <source>
        <dbReference type="PROSITE" id="PS50929"/>
    </source>
</evidence>
<evidence type="ECO:0000256" key="2">
    <source>
        <dbReference type="ARBA" id="ARBA00022989"/>
    </source>
</evidence>
<dbReference type="STRING" id="34720.A0A151JU69"/>
<dbReference type="EMBL" id="KQ981811">
    <property type="protein sequence ID" value="KYN35377.1"/>
    <property type="molecule type" value="Genomic_DNA"/>
</dbReference>
<accession>A0A151JU69</accession>
<protein>
    <recommendedName>
        <fullName evidence="5">ABC transmembrane type-1 domain-containing protein</fullName>
    </recommendedName>
</protein>
<keyword evidence="7" id="KW-1185">Reference proteome</keyword>
<dbReference type="GO" id="GO:0016020">
    <property type="term" value="C:membrane"/>
    <property type="evidence" value="ECO:0007669"/>
    <property type="project" value="InterPro"/>
</dbReference>
<gene>
    <name evidence="6" type="ORF">ALC56_10286</name>
</gene>
<reference evidence="6 7" key="1">
    <citation type="submission" date="2016-03" db="EMBL/GenBank/DDBJ databases">
        <title>Trachymyrmex septentrionalis WGS genome.</title>
        <authorList>
            <person name="Nygaard S."/>
            <person name="Hu H."/>
            <person name="Boomsma J."/>
            <person name="Zhang G."/>
        </authorList>
    </citation>
    <scope>NUCLEOTIDE SEQUENCE [LARGE SCALE GENOMIC DNA]</scope>
    <source>
        <strain evidence="6">Tsep2-gDNA-1</strain>
        <tissue evidence="6">Whole body</tissue>
    </source>
</reference>
<name>A0A151JU69_9HYME</name>
<dbReference type="PROSITE" id="PS50929">
    <property type="entry name" value="ABC_TM1F"/>
    <property type="match status" value="1"/>
</dbReference>
<dbReference type="Gene3D" id="1.20.1560.10">
    <property type="entry name" value="ABC transporter type 1, transmembrane domain"/>
    <property type="match status" value="1"/>
</dbReference>
<sequence>MYNNSFLESFFTLNPYGLLSTMDAIHVYTFCIIACIATTLFRSFLYIKVSMNSSSNLHNIMFFKLLQARMSFFHNNPSGE</sequence>
<dbReference type="Proteomes" id="UP000078541">
    <property type="component" value="Unassembled WGS sequence"/>
</dbReference>
<dbReference type="GO" id="GO:0005524">
    <property type="term" value="F:ATP binding"/>
    <property type="evidence" value="ECO:0007669"/>
    <property type="project" value="InterPro"/>
</dbReference>
<dbReference type="SUPFAM" id="SSF90123">
    <property type="entry name" value="ABC transporter transmembrane region"/>
    <property type="match status" value="1"/>
</dbReference>
<dbReference type="Pfam" id="PF00664">
    <property type="entry name" value="ABC_membrane"/>
    <property type="match status" value="1"/>
</dbReference>
<evidence type="ECO:0000313" key="7">
    <source>
        <dbReference type="Proteomes" id="UP000078541"/>
    </source>
</evidence>
<evidence type="ECO:0000313" key="6">
    <source>
        <dbReference type="EMBL" id="KYN35377.1"/>
    </source>
</evidence>
<dbReference type="AlphaFoldDB" id="A0A151JU69"/>
<proteinExistence type="predicted"/>
<evidence type="ECO:0000256" key="4">
    <source>
        <dbReference type="SAM" id="Phobius"/>
    </source>
</evidence>
<keyword evidence="3 4" id="KW-0472">Membrane</keyword>
<keyword evidence="1 4" id="KW-0812">Transmembrane</keyword>
<dbReference type="InterPro" id="IPR036640">
    <property type="entry name" value="ABC1_TM_sf"/>
</dbReference>
<feature type="transmembrane region" description="Helical" evidence="4">
    <location>
        <begin position="25"/>
        <end position="47"/>
    </location>
</feature>
<organism evidence="6 7">
    <name type="scientific">Trachymyrmex septentrionalis</name>
    <dbReference type="NCBI Taxonomy" id="34720"/>
    <lineage>
        <taxon>Eukaryota</taxon>
        <taxon>Metazoa</taxon>
        <taxon>Ecdysozoa</taxon>
        <taxon>Arthropoda</taxon>
        <taxon>Hexapoda</taxon>
        <taxon>Insecta</taxon>
        <taxon>Pterygota</taxon>
        <taxon>Neoptera</taxon>
        <taxon>Endopterygota</taxon>
        <taxon>Hymenoptera</taxon>
        <taxon>Apocrita</taxon>
        <taxon>Aculeata</taxon>
        <taxon>Formicoidea</taxon>
        <taxon>Formicidae</taxon>
        <taxon>Myrmicinae</taxon>
        <taxon>Trachymyrmex</taxon>
    </lineage>
</organism>
<dbReference type="GO" id="GO:0140359">
    <property type="term" value="F:ABC-type transporter activity"/>
    <property type="evidence" value="ECO:0007669"/>
    <property type="project" value="InterPro"/>
</dbReference>
<evidence type="ECO:0000256" key="1">
    <source>
        <dbReference type="ARBA" id="ARBA00022692"/>
    </source>
</evidence>
<keyword evidence="2 4" id="KW-1133">Transmembrane helix</keyword>